<protein>
    <submittedName>
        <fullName evidence="1">Uncharacterized protein</fullName>
    </submittedName>
</protein>
<proteinExistence type="predicted"/>
<accession>A0ABX0L2G6</accession>
<keyword evidence="2" id="KW-1185">Reference proteome</keyword>
<organism evidence="1 2">
    <name type="scientific">Iodobacter violaceini</name>
    <dbReference type="NCBI Taxonomy" id="3044271"/>
    <lineage>
        <taxon>Bacteria</taxon>
        <taxon>Pseudomonadati</taxon>
        <taxon>Pseudomonadota</taxon>
        <taxon>Betaproteobacteria</taxon>
        <taxon>Neisseriales</taxon>
        <taxon>Chitinibacteraceae</taxon>
        <taxon>Iodobacter</taxon>
    </lineage>
</organism>
<evidence type="ECO:0000313" key="1">
    <source>
        <dbReference type="EMBL" id="NHQ88707.1"/>
    </source>
</evidence>
<reference evidence="1 2" key="1">
    <citation type="submission" date="2020-03" db="EMBL/GenBank/DDBJ databases">
        <title>Draft genome sequence of environmentally isolated violet-colored cultures.</title>
        <authorList>
            <person name="Wilson H.S."/>
        </authorList>
    </citation>
    <scope>NUCLEOTIDE SEQUENCE [LARGE SCALE GENOMIC DNA]</scope>
    <source>
        <strain evidence="1 2">HSC-16F04</strain>
    </source>
</reference>
<name>A0ABX0L2G6_9NEIS</name>
<sequence>MKTYPVFTEDHLRCFAFEIENIYVSPAIVAKLLATAEEASDIQLRKMFSNSNEVHINFMYRLQPYVVWEPFGDNSRYWIGPKEGMNSVEDISALETIFKNYTPPFYRSLLGEALTFRFITRFFSWGRST</sequence>
<dbReference type="Proteomes" id="UP000712570">
    <property type="component" value="Unassembled WGS sequence"/>
</dbReference>
<comment type="caution">
    <text evidence="1">The sequence shown here is derived from an EMBL/GenBank/DDBJ whole genome shotgun (WGS) entry which is preliminary data.</text>
</comment>
<dbReference type="EMBL" id="JAAOLX010000023">
    <property type="protein sequence ID" value="NHQ88707.1"/>
    <property type="molecule type" value="Genomic_DNA"/>
</dbReference>
<evidence type="ECO:0000313" key="2">
    <source>
        <dbReference type="Proteomes" id="UP000712570"/>
    </source>
</evidence>
<gene>
    <name evidence="1" type="ORF">HA050_21655</name>
</gene>
<dbReference type="RefSeq" id="WP_166830571.1">
    <property type="nucleotide sequence ID" value="NZ_JAAOLX010000023.1"/>
</dbReference>